<evidence type="ECO:0000256" key="4">
    <source>
        <dbReference type="ARBA" id="ARBA00022475"/>
    </source>
</evidence>
<dbReference type="FunFam" id="1.10.3470.10:FF:000001">
    <property type="entry name" value="Vitamin B12 ABC transporter permease BtuC"/>
    <property type="match status" value="1"/>
</dbReference>
<dbReference type="RefSeq" id="WP_093395519.1">
    <property type="nucleotide sequence ID" value="NZ_FOUU01000007.1"/>
</dbReference>
<evidence type="ECO:0000256" key="6">
    <source>
        <dbReference type="ARBA" id="ARBA00022989"/>
    </source>
</evidence>
<evidence type="ECO:0000256" key="5">
    <source>
        <dbReference type="ARBA" id="ARBA00022692"/>
    </source>
</evidence>
<dbReference type="OrthoDB" id="9782305at2"/>
<dbReference type="InterPro" id="IPR037294">
    <property type="entry name" value="ABC_BtuC-like"/>
</dbReference>
<feature type="transmembrane region" description="Helical" evidence="8">
    <location>
        <begin position="158"/>
        <end position="179"/>
    </location>
</feature>
<keyword evidence="4" id="KW-1003">Cell membrane</keyword>
<evidence type="ECO:0000256" key="7">
    <source>
        <dbReference type="ARBA" id="ARBA00023136"/>
    </source>
</evidence>
<feature type="transmembrane region" description="Helical" evidence="8">
    <location>
        <begin position="250"/>
        <end position="277"/>
    </location>
</feature>
<feature type="transmembrane region" description="Helical" evidence="8">
    <location>
        <begin position="289"/>
        <end position="311"/>
    </location>
</feature>
<organism evidence="9 10">
    <name type="scientific">Thermodesulforhabdus norvegica</name>
    <dbReference type="NCBI Taxonomy" id="39841"/>
    <lineage>
        <taxon>Bacteria</taxon>
        <taxon>Pseudomonadati</taxon>
        <taxon>Thermodesulfobacteriota</taxon>
        <taxon>Syntrophobacteria</taxon>
        <taxon>Syntrophobacterales</taxon>
        <taxon>Thermodesulforhabdaceae</taxon>
        <taxon>Thermodesulforhabdus</taxon>
    </lineage>
</organism>
<protein>
    <submittedName>
        <fullName evidence="9">Iron complex transport system permease protein</fullName>
    </submittedName>
</protein>
<dbReference type="GO" id="GO:0005886">
    <property type="term" value="C:plasma membrane"/>
    <property type="evidence" value="ECO:0007669"/>
    <property type="project" value="UniProtKB-SubCell"/>
</dbReference>
<dbReference type="PANTHER" id="PTHR30472">
    <property type="entry name" value="FERRIC ENTEROBACTIN TRANSPORT SYSTEM PERMEASE PROTEIN"/>
    <property type="match status" value="1"/>
</dbReference>
<dbReference type="SUPFAM" id="SSF81345">
    <property type="entry name" value="ABC transporter involved in vitamin B12 uptake, BtuC"/>
    <property type="match status" value="1"/>
</dbReference>
<feature type="transmembrane region" description="Helical" evidence="8">
    <location>
        <begin position="317"/>
        <end position="336"/>
    </location>
</feature>
<dbReference type="GO" id="GO:0033214">
    <property type="term" value="P:siderophore-iron import into cell"/>
    <property type="evidence" value="ECO:0007669"/>
    <property type="project" value="TreeGrafter"/>
</dbReference>
<comment type="similarity">
    <text evidence="2">Belongs to the binding-protein-dependent transport system permease family. FecCD subfamily.</text>
</comment>
<evidence type="ECO:0000256" key="8">
    <source>
        <dbReference type="SAM" id="Phobius"/>
    </source>
</evidence>
<evidence type="ECO:0000313" key="10">
    <source>
        <dbReference type="Proteomes" id="UP000199611"/>
    </source>
</evidence>
<keyword evidence="3" id="KW-0813">Transport</keyword>
<keyword evidence="7 8" id="KW-0472">Membrane</keyword>
<dbReference type="GO" id="GO:0022857">
    <property type="term" value="F:transmembrane transporter activity"/>
    <property type="evidence" value="ECO:0007669"/>
    <property type="project" value="InterPro"/>
</dbReference>
<dbReference type="Gene3D" id="1.10.3470.10">
    <property type="entry name" value="ABC transporter involved in vitamin B12 uptake, BtuC"/>
    <property type="match status" value="1"/>
</dbReference>
<dbReference type="AlphaFoldDB" id="A0A1I4UXM1"/>
<evidence type="ECO:0000313" key="9">
    <source>
        <dbReference type="EMBL" id="SFM93777.1"/>
    </source>
</evidence>
<feature type="transmembrane region" description="Helical" evidence="8">
    <location>
        <begin position="200"/>
        <end position="219"/>
    </location>
</feature>
<reference evidence="9 10" key="1">
    <citation type="submission" date="2016-10" db="EMBL/GenBank/DDBJ databases">
        <authorList>
            <person name="de Groot N.N."/>
        </authorList>
    </citation>
    <scope>NUCLEOTIDE SEQUENCE [LARGE SCALE GENOMIC DNA]</scope>
    <source>
        <strain evidence="9 10">DSM 9990</strain>
    </source>
</reference>
<gene>
    <name evidence="9" type="ORF">SAMN05660836_02032</name>
</gene>
<dbReference type="Proteomes" id="UP000199611">
    <property type="component" value="Unassembled WGS sequence"/>
</dbReference>
<dbReference type="CDD" id="cd06550">
    <property type="entry name" value="TM_ABC_iron-siderophores_like"/>
    <property type="match status" value="1"/>
</dbReference>
<dbReference type="Pfam" id="PF01032">
    <property type="entry name" value="FecCD"/>
    <property type="match status" value="1"/>
</dbReference>
<feature type="transmembrane region" description="Helical" evidence="8">
    <location>
        <begin position="116"/>
        <end position="146"/>
    </location>
</feature>
<dbReference type="STRING" id="39841.SAMN05660836_02032"/>
<evidence type="ECO:0000256" key="1">
    <source>
        <dbReference type="ARBA" id="ARBA00004651"/>
    </source>
</evidence>
<sequence>MEYIRKSPVELYVESRQRKRVLFFCLLLLVFFLALLALCKGNYEISLKRIIGVLTGSVGGSERVVLWNVRLPRIVAAIGVGTGLALSGACVQTLLRNPLASPSTLGISQGAAFGAYFSIIVAKGSVFSVGLSAFTGALSAMAIILLLGRIRGLTPEAIILSGIALSSLYGAGTVLLQYITDETQLARAVAWSFGDVGRSGWGEIFWVCLATSVAFGFIYSHAWKLNAFEAGDDTAKSLGVNVNSLRWQGIVAASLVTALATAFHGVIAFVGLVSPHIARRICGSDHRHIIPLSAVVGGLLLLGADTFSRLVIGSGSFPVGITTSFLGAPLFIYLLVRGKR</sequence>
<evidence type="ECO:0000256" key="2">
    <source>
        <dbReference type="ARBA" id="ARBA00007935"/>
    </source>
</evidence>
<name>A0A1I4UXM1_9BACT</name>
<feature type="transmembrane region" description="Helical" evidence="8">
    <location>
        <begin position="21"/>
        <end position="38"/>
    </location>
</feature>
<dbReference type="PANTHER" id="PTHR30472:SF25">
    <property type="entry name" value="ABC TRANSPORTER PERMEASE PROTEIN MJ0876-RELATED"/>
    <property type="match status" value="1"/>
</dbReference>
<dbReference type="InterPro" id="IPR000522">
    <property type="entry name" value="ABC_transptr_permease_BtuC"/>
</dbReference>
<keyword evidence="6 8" id="KW-1133">Transmembrane helix</keyword>
<keyword evidence="10" id="KW-1185">Reference proteome</keyword>
<dbReference type="EMBL" id="FOUU01000007">
    <property type="protein sequence ID" value="SFM93777.1"/>
    <property type="molecule type" value="Genomic_DNA"/>
</dbReference>
<comment type="subcellular location">
    <subcellularLocation>
        <location evidence="1">Cell membrane</location>
        <topology evidence="1">Multi-pass membrane protein</topology>
    </subcellularLocation>
</comment>
<proteinExistence type="inferred from homology"/>
<keyword evidence="5 8" id="KW-0812">Transmembrane</keyword>
<evidence type="ECO:0000256" key="3">
    <source>
        <dbReference type="ARBA" id="ARBA00022448"/>
    </source>
</evidence>
<accession>A0A1I4UXM1</accession>